<name>A0A7W8GIQ9_9DEIO</name>
<dbReference type="InterPro" id="IPR051257">
    <property type="entry name" value="Diverse_CBS-Domain"/>
</dbReference>
<dbReference type="InterPro" id="IPR046342">
    <property type="entry name" value="CBS_dom_sf"/>
</dbReference>
<feature type="domain" description="CBS" evidence="4">
    <location>
        <begin position="75"/>
        <end position="132"/>
    </location>
</feature>
<dbReference type="Pfam" id="PF00571">
    <property type="entry name" value="CBS"/>
    <property type="match status" value="2"/>
</dbReference>
<proteinExistence type="predicted"/>
<sequence length="148" mass="15407">MSSSPVCVTPGHSVPDAARLLRVRGIRRLPVLEGQHLVGIVTDRDLREALPGQAGTLSLWEATAASPGVCVGDVMRRSVVTTTPDADARGAACTLLQRRIGGMPVVDRSGGVVGMLTVTDLLRDYASARPPEVPSPTDPAHSGPEAPL</sequence>
<evidence type="ECO:0000256" key="1">
    <source>
        <dbReference type="ARBA" id="ARBA00023122"/>
    </source>
</evidence>
<comment type="caution">
    <text evidence="5">The sequence shown here is derived from an EMBL/GenBank/DDBJ whole genome shotgun (WGS) entry which is preliminary data.</text>
</comment>
<dbReference type="InterPro" id="IPR000644">
    <property type="entry name" value="CBS_dom"/>
</dbReference>
<evidence type="ECO:0000313" key="5">
    <source>
        <dbReference type="EMBL" id="MBB5236069.1"/>
    </source>
</evidence>
<feature type="region of interest" description="Disordered" evidence="3">
    <location>
        <begin position="127"/>
        <end position="148"/>
    </location>
</feature>
<keyword evidence="6" id="KW-1185">Reference proteome</keyword>
<dbReference type="AlphaFoldDB" id="A0A7W8GIQ9"/>
<dbReference type="RefSeq" id="WP_184031712.1">
    <property type="nucleotide sequence ID" value="NZ_JACHFN010000020.1"/>
</dbReference>
<dbReference type="Proteomes" id="UP000525389">
    <property type="component" value="Unassembled WGS sequence"/>
</dbReference>
<keyword evidence="1 2" id="KW-0129">CBS domain</keyword>
<evidence type="ECO:0000256" key="3">
    <source>
        <dbReference type="SAM" id="MobiDB-lite"/>
    </source>
</evidence>
<dbReference type="SUPFAM" id="SSF54631">
    <property type="entry name" value="CBS-domain pair"/>
    <property type="match status" value="1"/>
</dbReference>
<reference evidence="5 6" key="1">
    <citation type="submission" date="2020-08" db="EMBL/GenBank/DDBJ databases">
        <title>Genomic Encyclopedia of Type Strains, Phase IV (KMG-IV): sequencing the most valuable type-strain genomes for metagenomic binning, comparative biology and taxonomic classification.</title>
        <authorList>
            <person name="Goeker M."/>
        </authorList>
    </citation>
    <scope>NUCLEOTIDE SEQUENCE [LARGE SCALE GENOMIC DNA]</scope>
    <source>
        <strain evidence="5 6">DSM 101791</strain>
    </source>
</reference>
<dbReference type="PROSITE" id="PS51371">
    <property type="entry name" value="CBS"/>
    <property type="match status" value="2"/>
</dbReference>
<dbReference type="CDD" id="cd04584">
    <property type="entry name" value="CBS_pair_AcuB_like"/>
    <property type="match status" value="1"/>
</dbReference>
<dbReference type="PANTHER" id="PTHR43080:SF26">
    <property type="entry name" value="REGULATORY PROTEIN"/>
    <property type="match status" value="1"/>
</dbReference>
<organism evidence="5 6">
    <name type="scientific">Deinococcus budaensis</name>
    <dbReference type="NCBI Taxonomy" id="1665626"/>
    <lineage>
        <taxon>Bacteria</taxon>
        <taxon>Thermotogati</taxon>
        <taxon>Deinococcota</taxon>
        <taxon>Deinococci</taxon>
        <taxon>Deinococcales</taxon>
        <taxon>Deinococcaceae</taxon>
        <taxon>Deinococcus</taxon>
    </lineage>
</organism>
<dbReference type="EMBL" id="JACHFN010000020">
    <property type="protein sequence ID" value="MBB5236069.1"/>
    <property type="molecule type" value="Genomic_DNA"/>
</dbReference>
<feature type="domain" description="CBS" evidence="4">
    <location>
        <begin position="1"/>
        <end position="57"/>
    </location>
</feature>
<dbReference type="PANTHER" id="PTHR43080">
    <property type="entry name" value="CBS DOMAIN-CONTAINING PROTEIN CBSX3, MITOCHONDRIAL"/>
    <property type="match status" value="1"/>
</dbReference>
<evidence type="ECO:0000256" key="2">
    <source>
        <dbReference type="PROSITE-ProRule" id="PRU00703"/>
    </source>
</evidence>
<evidence type="ECO:0000313" key="6">
    <source>
        <dbReference type="Proteomes" id="UP000525389"/>
    </source>
</evidence>
<protein>
    <submittedName>
        <fullName evidence="5">CBS domain-containing protein</fullName>
    </submittedName>
</protein>
<accession>A0A7W8GIQ9</accession>
<evidence type="ECO:0000259" key="4">
    <source>
        <dbReference type="PROSITE" id="PS51371"/>
    </source>
</evidence>
<gene>
    <name evidence="5" type="ORF">HNQ09_003537</name>
</gene>
<dbReference type="SMART" id="SM00116">
    <property type="entry name" value="CBS"/>
    <property type="match status" value="2"/>
</dbReference>
<dbReference type="Gene3D" id="3.10.580.10">
    <property type="entry name" value="CBS-domain"/>
    <property type="match status" value="1"/>
</dbReference>